<accession>A0A816FLG5</accession>
<dbReference type="EMBL" id="CAJNOI010004936">
    <property type="protein sequence ID" value="CAF1556159.1"/>
    <property type="molecule type" value="Genomic_DNA"/>
</dbReference>
<evidence type="ECO:0000313" key="2">
    <source>
        <dbReference type="EMBL" id="CAF1663056.1"/>
    </source>
</evidence>
<gene>
    <name evidence="1" type="ORF">BJG266_LOCUS46602</name>
    <name evidence="2" type="ORF">QVE165_LOCUS63635</name>
</gene>
<comment type="caution">
    <text evidence="2">The sequence shown here is derived from an EMBL/GenBank/DDBJ whole genome shotgun (WGS) entry which is preliminary data.</text>
</comment>
<organism evidence="2 3">
    <name type="scientific">Adineta steineri</name>
    <dbReference type="NCBI Taxonomy" id="433720"/>
    <lineage>
        <taxon>Eukaryota</taxon>
        <taxon>Metazoa</taxon>
        <taxon>Spiralia</taxon>
        <taxon>Gnathifera</taxon>
        <taxon>Rotifera</taxon>
        <taxon>Eurotatoria</taxon>
        <taxon>Bdelloidea</taxon>
        <taxon>Adinetida</taxon>
        <taxon>Adinetidae</taxon>
        <taxon>Adineta</taxon>
    </lineage>
</organism>
<dbReference type="InterPro" id="IPR027375">
    <property type="entry name" value="DKNYY"/>
</dbReference>
<sequence>MLDGTSTQMFSYEIRNFKVYFNDEHLPDANWSNFKDLGHGYGKDDNHVFYMGQIMKNAHPFSFQVADNTYAKDYQYVFQHGRIVANLQPYNSQSSINCNGGTISKQSTNSSDLSRISTHKTSYEIRDFKVYFNDQYVPDARWIDFTDLGQGYGKDSHHVFFMGQFIAHAHSFSFEVLNKGYAKDRNNVFLNGQIIEGLKPLGFGSI</sequence>
<dbReference type="EMBL" id="CAJNOM010005336">
    <property type="protein sequence ID" value="CAF1663056.1"/>
    <property type="molecule type" value="Genomic_DNA"/>
</dbReference>
<reference evidence="2" key="1">
    <citation type="submission" date="2021-02" db="EMBL/GenBank/DDBJ databases">
        <authorList>
            <person name="Nowell W R."/>
        </authorList>
    </citation>
    <scope>NUCLEOTIDE SEQUENCE</scope>
</reference>
<dbReference type="Pfam" id="PF13644">
    <property type="entry name" value="DKNYY"/>
    <property type="match status" value="1"/>
</dbReference>
<name>A0A816FLG5_9BILA</name>
<dbReference type="AlphaFoldDB" id="A0A816FLG5"/>
<evidence type="ECO:0000313" key="3">
    <source>
        <dbReference type="Proteomes" id="UP000663832"/>
    </source>
</evidence>
<protein>
    <submittedName>
        <fullName evidence="2">Uncharacterized protein</fullName>
    </submittedName>
</protein>
<dbReference type="OrthoDB" id="9977869at2759"/>
<evidence type="ECO:0000313" key="1">
    <source>
        <dbReference type="EMBL" id="CAF1556159.1"/>
    </source>
</evidence>
<keyword evidence="3" id="KW-1185">Reference proteome</keyword>
<proteinExistence type="predicted"/>
<dbReference type="Proteomes" id="UP000663877">
    <property type="component" value="Unassembled WGS sequence"/>
</dbReference>
<dbReference type="Proteomes" id="UP000663832">
    <property type="component" value="Unassembled WGS sequence"/>
</dbReference>